<dbReference type="RefSeq" id="WP_047403238.1">
    <property type="nucleotide sequence ID" value="NZ_CP069280.1"/>
</dbReference>
<evidence type="ECO:0000313" key="3">
    <source>
        <dbReference type="Proteomes" id="UP000663464"/>
    </source>
</evidence>
<organism evidence="2 3">
    <name type="scientific">Clostridium botulinum</name>
    <dbReference type="NCBI Taxonomy" id="1491"/>
    <lineage>
        <taxon>Bacteria</taxon>
        <taxon>Bacillati</taxon>
        <taxon>Bacillota</taxon>
        <taxon>Clostridia</taxon>
        <taxon>Eubacteriales</taxon>
        <taxon>Clostridiaceae</taxon>
        <taxon>Clostridium</taxon>
    </lineage>
</organism>
<reference evidence="2 3" key="1">
    <citation type="journal article" date="2014" name="J. Infect. Dis.">
        <title>Molecular characterization of a novel botulinum neurotoxin type H gene.</title>
        <authorList>
            <person name="Dover N."/>
            <person name="Barash J.R."/>
            <person name="Hill K.K."/>
            <person name="Xie G."/>
            <person name="Arnon S.S."/>
        </authorList>
    </citation>
    <scope>NUCLEOTIDE SEQUENCE [LARGE SCALE GENOMIC DNA]</scope>
    <source>
        <strain evidence="2 3">IBCA10-7060</strain>
    </source>
</reference>
<protein>
    <submittedName>
        <fullName evidence="2">ImmA/IrrE family metallo-endopeptidase</fullName>
    </submittedName>
</protein>
<sequence length="154" mass="18040">MYSWINNIIEGIKDTYNITNIHELYDYLEIKIIKLEPSNILLRGNESIYNRNYFGNEIVLIRNDLNLEYERFILAHELGHALLHTETYKAAFNKDLINCGKLEKQSNYFAFKLLNLDVDPIQFEGFTIEQIASSLYLPTKCFNITNENIVIPTL</sequence>
<dbReference type="AlphaFoldDB" id="A0ABD7CIE2"/>
<dbReference type="Gene3D" id="1.10.10.2910">
    <property type="match status" value="1"/>
</dbReference>
<dbReference type="Pfam" id="PF06114">
    <property type="entry name" value="Peptidase_M78"/>
    <property type="match status" value="1"/>
</dbReference>
<name>A0ABD7CIE2_CLOBO</name>
<dbReference type="InterPro" id="IPR010359">
    <property type="entry name" value="IrrE_HExxH"/>
</dbReference>
<evidence type="ECO:0000259" key="1">
    <source>
        <dbReference type="Pfam" id="PF06114"/>
    </source>
</evidence>
<accession>A0ABD7CIE2</accession>
<gene>
    <name evidence="2" type="ORF">JQS73_15855</name>
</gene>
<dbReference type="Proteomes" id="UP000663464">
    <property type="component" value="Chromosome"/>
</dbReference>
<feature type="domain" description="IrrE N-terminal-like" evidence="1">
    <location>
        <begin position="40"/>
        <end position="114"/>
    </location>
</feature>
<evidence type="ECO:0000313" key="2">
    <source>
        <dbReference type="EMBL" id="QRI52886.1"/>
    </source>
</evidence>
<proteinExistence type="predicted"/>
<dbReference type="EMBL" id="CP069280">
    <property type="protein sequence ID" value="QRI52886.1"/>
    <property type="molecule type" value="Genomic_DNA"/>
</dbReference>